<accession>A0A0K9YMM1</accession>
<evidence type="ECO:0000313" key="3">
    <source>
        <dbReference type="EMBL" id="KNB69916.1"/>
    </source>
</evidence>
<gene>
    <name evidence="3" type="ORF">ADS79_29210</name>
    <name evidence="2" type="ORF">BRE01_24320</name>
</gene>
<evidence type="ECO:0000313" key="2">
    <source>
        <dbReference type="EMBL" id="GED68730.1"/>
    </source>
</evidence>
<evidence type="ECO:0000256" key="1">
    <source>
        <dbReference type="SAM" id="Phobius"/>
    </source>
</evidence>
<dbReference type="RefSeq" id="WP_049741954.1">
    <property type="nucleotide sequence ID" value="NZ_BJON01000009.1"/>
</dbReference>
<feature type="transmembrane region" description="Helical" evidence="1">
    <location>
        <begin position="159"/>
        <end position="177"/>
    </location>
</feature>
<dbReference type="OrthoDB" id="3870305at2"/>
<sequence>MLATLFWIFVDLIPFIVAFQVEPQALGFGIGFVLAVLIYLFQKKKFGEVTTIIAIKVFYFFCGFWVALLFPSFHLFDFTQLFMYGILTFAAVWSLAIKKPFTLQYARKVVAPEFTEHSLFLASNFWLTLIWAVAFGLSLICSTLYAMALVSGEVGVTLVHVWNLVGLAATILVRPIARRYFLNKQG</sequence>
<protein>
    <submittedName>
        <fullName evidence="3">Amine oxidase</fullName>
    </submittedName>
</protein>
<evidence type="ECO:0000313" key="5">
    <source>
        <dbReference type="Proteomes" id="UP000319578"/>
    </source>
</evidence>
<dbReference type="AlphaFoldDB" id="A0A0K9YMM1"/>
<keyword evidence="5" id="KW-1185">Reference proteome</keyword>
<comment type="caution">
    <text evidence="3">The sequence shown here is derived from an EMBL/GenBank/DDBJ whole genome shotgun (WGS) entry which is preliminary data.</text>
</comment>
<dbReference type="STRING" id="54915.ADS79_29210"/>
<organism evidence="3 4">
    <name type="scientific">Brevibacillus reuszeri</name>
    <dbReference type="NCBI Taxonomy" id="54915"/>
    <lineage>
        <taxon>Bacteria</taxon>
        <taxon>Bacillati</taxon>
        <taxon>Bacillota</taxon>
        <taxon>Bacilli</taxon>
        <taxon>Bacillales</taxon>
        <taxon>Paenibacillaceae</taxon>
        <taxon>Brevibacillus</taxon>
    </lineage>
</organism>
<evidence type="ECO:0000313" key="4">
    <source>
        <dbReference type="Proteomes" id="UP000036834"/>
    </source>
</evidence>
<keyword evidence="1" id="KW-1133">Transmembrane helix</keyword>
<dbReference type="Proteomes" id="UP000319578">
    <property type="component" value="Unassembled WGS sequence"/>
</dbReference>
<keyword evidence="1" id="KW-0812">Transmembrane</keyword>
<feature type="transmembrane region" description="Helical" evidence="1">
    <location>
        <begin position="81"/>
        <end position="98"/>
    </location>
</feature>
<dbReference type="PATRIC" id="fig|54915.3.peg.5056"/>
<name>A0A0K9YMM1_9BACL</name>
<proteinExistence type="predicted"/>
<feature type="transmembrane region" description="Helical" evidence="1">
    <location>
        <begin position="119"/>
        <end position="147"/>
    </location>
</feature>
<feature type="transmembrane region" description="Helical" evidence="1">
    <location>
        <begin position="53"/>
        <end position="75"/>
    </location>
</feature>
<dbReference type="EMBL" id="LGIQ01000011">
    <property type="protein sequence ID" value="KNB69916.1"/>
    <property type="molecule type" value="Genomic_DNA"/>
</dbReference>
<keyword evidence="1" id="KW-0472">Membrane</keyword>
<dbReference type="Proteomes" id="UP000036834">
    <property type="component" value="Unassembled WGS sequence"/>
</dbReference>
<reference evidence="2 5" key="3">
    <citation type="submission" date="2019-06" db="EMBL/GenBank/DDBJ databases">
        <title>Whole genome shotgun sequence of Brevibacillus reuszeri NBRC 15719.</title>
        <authorList>
            <person name="Hosoyama A."/>
            <person name="Uohara A."/>
            <person name="Ohji S."/>
            <person name="Ichikawa N."/>
        </authorList>
    </citation>
    <scope>NUCLEOTIDE SEQUENCE [LARGE SCALE GENOMIC DNA]</scope>
    <source>
        <strain evidence="2 5">NBRC 15719</strain>
    </source>
</reference>
<feature type="transmembrane region" description="Helical" evidence="1">
    <location>
        <begin position="24"/>
        <end position="41"/>
    </location>
</feature>
<reference evidence="4" key="1">
    <citation type="submission" date="2015-07" db="EMBL/GenBank/DDBJ databases">
        <title>Genome sequencing project for genomic taxonomy and phylogenomics of Bacillus-like bacteria.</title>
        <authorList>
            <person name="Liu B."/>
            <person name="Wang J."/>
            <person name="Zhu Y."/>
            <person name="Liu G."/>
            <person name="Chen Q."/>
            <person name="Chen Z."/>
            <person name="Lan J."/>
            <person name="Che J."/>
            <person name="Ge C."/>
            <person name="Shi H."/>
            <person name="Pan Z."/>
            <person name="Liu X."/>
        </authorList>
    </citation>
    <scope>NUCLEOTIDE SEQUENCE [LARGE SCALE GENOMIC DNA]</scope>
    <source>
        <strain evidence="4">DSM 9887</strain>
    </source>
</reference>
<dbReference type="EMBL" id="BJON01000009">
    <property type="protein sequence ID" value="GED68730.1"/>
    <property type="molecule type" value="Genomic_DNA"/>
</dbReference>
<reference evidence="3" key="2">
    <citation type="submission" date="2015-07" db="EMBL/GenBank/DDBJ databases">
        <title>MeaNS - Measles Nucleotide Surveillance Program.</title>
        <authorList>
            <person name="Tran T."/>
            <person name="Druce J."/>
        </authorList>
    </citation>
    <scope>NUCLEOTIDE SEQUENCE</scope>
    <source>
        <strain evidence="3">DSM 9887</strain>
    </source>
</reference>